<dbReference type="SUPFAM" id="SSF47413">
    <property type="entry name" value="lambda repressor-like DNA-binding domains"/>
    <property type="match status" value="1"/>
</dbReference>
<evidence type="ECO:0008006" key="3">
    <source>
        <dbReference type="Google" id="ProtNLM"/>
    </source>
</evidence>
<organism evidence="1 2">
    <name type="scientific">Olivibacter jilunii</name>
    <dbReference type="NCBI Taxonomy" id="985016"/>
    <lineage>
        <taxon>Bacteria</taxon>
        <taxon>Pseudomonadati</taxon>
        <taxon>Bacteroidota</taxon>
        <taxon>Sphingobacteriia</taxon>
        <taxon>Sphingobacteriales</taxon>
        <taxon>Sphingobacteriaceae</taxon>
        <taxon>Olivibacter</taxon>
    </lineage>
</organism>
<dbReference type="Proteomes" id="UP001597560">
    <property type="component" value="Unassembled WGS sequence"/>
</dbReference>
<dbReference type="InterPro" id="IPR010982">
    <property type="entry name" value="Lambda_DNA-bd_dom_sf"/>
</dbReference>
<dbReference type="RefSeq" id="WP_377609405.1">
    <property type="nucleotide sequence ID" value="NZ_JBHUPA010000002.1"/>
</dbReference>
<comment type="caution">
    <text evidence="1">The sequence shown here is derived from an EMBL/GenBank/DDBJ whole genome shotgun (WGS) entry which is preliminary data.</text>
</comment>
<evidence type="ECO:0000313" key="2">
    <source>
        <dbReference type="Proteomes" id="UP001597560"/>
    </source>
</evidence>
<proteinExistence type="predicted"/>
<reference evidence="2" key="1">
    <citation type="journal article" date="2019" name="Int. J. Syst. Evol. Microbiol.">
        <title>The Global Catalogue of Microorganisms (GCM) 10K type strain sequencing project: providing services to taxonomists for standard genome sequencing and annotation.</title>
        <authorList>
            <consortium name="The Broad Institute Genomics Platform"/>
            <consortium name="The Broad Institute Genome Sequencing Center for Infectious Disease"/>
            <person name="Wu L."/>
            <person name="Ma J."/>
        </authorList>
    </citation>
    <scope>NUCLEOTIDE SEQUENCE [LARGE SCALE GENOMIC DNA]</scope>
    <source>
        <strain evidence="2">KCTC 23098</strain>
    </source>
</reference>
<sequence length="136" mass="15288">MDLSIGEIIGNAIRENGLSVTYVAQQMGMSRKGITELLKRDDMTLSQIKAFSKILQKDFIQIYKDKIIREDDLSFMGVASENGEPYKTNGRKPKARISELTLQVNISGAFENVQSEFIGFLDLMKAEAEKRGLHLT</sequence>
<accession>A0ABW6AVR7</accession>
<evidence type="ECO:0000313" key="1">
    <source>
        <dbReference type="EMBL" id="MFD2961305.1"/>
    </source>
</evidence>
<protein>
    <recommendedName>
        <fullName evidence="3">HTH cro/C1-type domain-containing protein</fullName>
    </recommendedName>
</protein>
<gene>
    <name evidence="1" type="ORF">ACFS6J_05895</name>
</gene>
<name>A0ABW6AVR7_9SPHI</name>
<keyword evidence="2" id="KW-1185">Reference proteome</keyword>
<dbReference type="EMBL" id="JBHUPA010000002">
    <property type="protein sequence ID" value="MFD2961305.1"/>
    <property type="molecule type" value="Genomic_DNA"/>
</dbReference>